<dbReference type="AlphaFoldDB" id="A0A4Y1RLI6"/>
<feature type="non-terminal residue" evidence="1">
    <location>
        <position position="119"/>
    </location>
</feature>
<gene>
    <name evidence="1" type="ORF">Prudu_016228</name>
</gene>
<evidence type="ECO:0000313" key="1">
    <source>
        <dbReference type="EMBL" id="BBH04965.1"/>
    </source>
</evidence>
<sequence>MISILAQERLLGAALGSIFTGIVVFEQRRCIYNSISGTKSQSVAQSQAYPIDHNNQIMRIWEDQIREPIFGSKSRAEFAHLWNKAVDQTFRPFYNSEHACRLLHNAYNVGQLMNHDVPK</sequence>
<protein>
    <submittedName>
        <fullName evidence="1">Uncharacterized protein</fullName>
    </submittedName>
</protein>
<proteinExistence type="predicted"/>
<name>A0A4Y1RLI6_PRUDU</name>
<dbReference type="EMBL" id="AP019302">
    <property type="protein sequence ID" value="BBH04965.1"/>
    <property type="molecule type" value="Genomic_DNA"/>
</dbReference>
<dbReference type="PANTHER" id="PTHR37720">
    <property type="entry name" value="OS10G0481400 PROTEIN"/>
    <property type="match status" value="1"/>
</dbReference>
<accession>A0A4Y1RLI6</accession>
<organism evidence="1">
    <name type="scientific">Prunus dulcis</name>
    <name type="common">Almond</name>
    <name type="synonym">Amygdalus dulcis</name>
    <dbReference type="NCBI Taxonomy" id="3755"/>
    <lineage>
        <taxon>Eukaryota</taxon>
        <taxon>Viridiplantae</taxon>
        <taxon>Streptophyta</taxon>
        <taxon>Embryophyta</taxon>
        <taxon>Tracheophyta</taxon>
        <taxon>Spermatophyta</taxon>
        <taxon>Magnoliopsida</taxon>
        <taxon>eudicotyledons</taxon>
        <taxon>Gunneridae</taxon>
        <taxon>Pentapetalae</taxon>
        <taxon>rosids</taxon>
        <taxon>fabids</taxon>
        <taxon>Rosales</taxon>
        <taxon>Rosaceae</taxon>
        <taxon>Amygdaloideae</taxon>
        <taxon>Amygdaleae</taxon>
        <taxon>Prunus</taxon>
    </lineage>
</organism>
<reference evidence="1" key="1">
    <citation type="journal article" date="2019" name="Science">
        <title>Mutation of a bHLH transcription factor allowed almond domestication.</title>
        <authorList>
            <person name="Sanchez-Perez R."/>
            <person name="Pavan S."/>
            <person name="Mazzeo R."/>
            <person name="Moldovan C."/>
            <person name="Aiese Cigliano R."/>
            <person name="Del Cueto J."/>
            <person name="Ricciardi F."/>
            <person name="Lotti C."/>
            <person name="Ricciardi L."/>
            <person name="Dicenta F."/>
            <person name="Lopez-Marques R.L."/>
            <person name="Lindberg Moller B."/>
        </authorList>
    </citation>
    <scope>NUCLEOTIDE SEQUENCE</scope>
</reference>
<dbReference type="PANTHER" id="PTHR37720:SF2">
    <property type="entry name" value="OS10G0481400 PROTEIN"/>
    <property type="match status" value="1"/>
</dbReference>